<keyword evidence="3" id="KW-1185">Reference proteome</keyword>
<comment type="caution">
    <text evidence="2">The sequence shown here is derived from an EMBL/GenBank/DDBJ whole genome shotgun (WGS) entry which is preliminary data.</text>
</comment>
<proteinExistence type="predicted"/>
<evidence type="ECO:0000256" key="1">
    <source>
        <dbReference type="SAM" id="MobiDB-lite"/>
    </source>
</evidence>
<feature type="compositionally biased region" description="Basic and acidic residues" evidence="1">
    <location>
        <begin position="28"/>
        <end position="77"/>
    </location>
</feature>
<protein>
    <submittedName>
        <fullName evidence="2">Jg13106 protein</fullName>
    </submittedName>
</protein>
<feature type="region of interest" description="Disordered" evidence="1">
    <location>
        <begin position="1"/>
        <end position="77"/>
    </location>
</feature>
<organism evidence="2 3">
    <name type="scientific">Pararge aegeria aegeria</name>
    <dbReference type="NCBI Taxonomy" id="348720"/>
    <lineage>
        <taxon>Eukaryota</taxon>
        <taxon>Metazoa</taxon>
        <taxon>Ecdysozoa</taxon>
        <taxon>Arthropoda</taxon>
        <taxon>Hexapoda</taxon>
        <taxon>Insecta</taxon>
        <taxon>Pterygota</taxon>
        <taxon>Neoptera</taxon>
        <taxon>Endopterygota</taxon>
        <taxon>Lepidoptera</taxon>
        <taxon>Glossata</taxon>
        <taxon>Ditrysia</taxon>
        <taxon>Papilionoidea</taxon>
        <taxon>Nymphalidae</taxon>
        <taxon>Satyrinae</taxon>
        <taxon>Satyrini</taxon>
        <taxon>Parargina</taxon>
        <taxon>Pararge</taxon>
    </lineage>
</organism>
<reference evidence="2" key="1">
    <citation type="submission" date="2022-03" db="EMBL/GenBank/DDBJ databases">
        <authorList>
            <person name="Lindestad O."/>
        </authorList>
    </citation>
    <scope>NUCLEOTIDE SEQUENCE</scope>
</reference>
<gene>
    <name evidence="2" type="primary">jg13106</name>
    <name evidence="2" type="ORF">PAEG_LOCUS11300</name>
</gene>
<accession>A0A8S4R8D1</accession>
<sequence>MRHNRRRRQPRYNDRHNNYGDNSIKQRKYYDRRDDLNDYEQERDYSRRNYLQRRDYDPRDEDNVSEQRTDYGRRDDYRRQSETFSKILDKLDEILFYMKMSQTLPPPSPPPPPPQVIFINVPHCNDNTIQTETETETRFLGRNWGKVVSDGSRPINFNIIKSDEPPVIPPPVEHGTIQAGISPVPTSSDLGPCKAATLVCCQYPRNQIEECFTLYGCEELYNKDNRDSCDAKVVEDVVRKFAKAYAPINKQ</sequence>
<dbReference type="Proteomes" id="UP000838756">
    <property type="component" value="Unassembled WGS sequence"/>
</dbReference>
<dbReference type="OrthoDB" id="7092459at2759"/>
<evidence type="ECO:0000313" key="3">
    <source>
        <dbReference type="Proteomes" id="UP000838756"/>
    </source>
</evidence>
<dbReference type="EMBL" id="CAKXAJ010024946">
    <property type="protein sequence ID" value="CAH2233174.1"/>
    <property type="molecule type" value="Genomic_DNA"/>
</dbReference>
<evidence type="ECO:0000313" key="2">
    <source>
        <dbReference type="EMBL" id="CAH2233174.1"/>
    </source>
</evidence>
<feature type="compositionally biased region" description="Basic residues" evidence="1">
    <location>
        <begin position="1"/>
        <end position="10"/>
    </location>
</feature>
<dbReference type="AlphaFoldDB" id="A0A8S4R8D1"/>
<name>A0A8S4R8D1_9NEOP</name>